<evidence type="ECO:0000256" key="3">
    <source>
        <dbReference type="ARBA" id="ARBA00023163"/>
    </source>
</evidence>
<organism evidence="5 6">
    <name type="scientific">Nocardia halotolerans</name>
    <dbReference type="NCBI Taxonomy" id="1755878"/>
    <lineage>
        <taxon>Bacteria</taxon>
        <taxon>Bacillati</taxon>
        <taxon>Actinomycetota</taxon>
        <taxon>Actinomycetes</taxon>
        <taxon>Mycobacteriales</taxon>
        <taxon>Nocardiaceae</taxon>
        <taxon>Nocardia</taxon>
    </lineage>
</organism>
<dbReference type="Pfam" id="PF00196">
    <property type="entry name" value="GerE"/>
    <property type="match status" value="1"/>
</dbReference>
<reference evidence="6" key="1">
    <citation type="journal article" date="2019" name="Int. J. Syst. Evol. Microbiol.">
        <title>The Global Catalogue of Microorganisms (GCM) 10K type strain sequencing project: providing services to taxonomists for standard genome sequencing and annotation.</title>
        <authorList>
            <consortium name="The Broad Institute Genomics Platform"/>
            <consortium name="The Broad Institute Genome Sequencing Center for Infectious Disease"/>
            <person name="Wu L."/>
            <person name="Ma J."/>
        </authorList>
    </citation>
    <scope>NUCLEOTIDE SEQUENCE [LARGE SCALE GENOMIC DNA]</scope>
    <source>
        <strain evidence="6">IBRC-M 10490</strain>
    </source>
</reference>
<name>A0ABV8VH53_9NOCA</name>
<proteinExistence type="predicted"/>
<dbReference type="PANTHER" id="PTHR44688">
    <property type="entry name" value="DNA-BINDING TRANSCRIPTIONAL ACTIVATOR DEVR_DOSR"/>
    <property type="match status" value="1"/>
</dbReference>
<protein>
    <submittedName>
        <fullName evidence="5">LuxR C-terminal-related transcriptional regulator</fullName>
    </submittedName>
</protein>
<keyword evidence="3" id="KW-0804">Transcription</keyword>
<dbReference type="SUPFAM" id="SSF46894">
    <property type="entry name" value="C-terminal effector domain of the bipartite response regulators"/>
    <property type="match status" value="1"/>
</dbReference>
<sequence length="213" mass="23192">MRLDIRLPPRRTLVAESGCSTINGEFQRASRPNQQIRLAPIPAMVATAAGWQPDIVLLDASTDPRAGLAPVVRQLRSLDRRPLIALLVHKETAPQTLEVDLLLAADFRADAILDALEVAASGIILATAALEHADRIEADPDTYQRLSLLTGRETEILYLIVDGLSNREVGARLFISPDTVKEHVSRILAKLGVNSRIEAAVVAVRAESWRTSA</sequence>
<dbReference type="Gene3D" id="3.40.50.2300">
    <property type="match status" value="1"/>
</dbReference>
<evidence type="ECO:0000256" key="1">
    <source>
        <dbReference type="ARBA" id="ARBA00023015"/>
    </source>
</evidence>
<dbReference type="Proteomes" id="UP001595844">
    <property type="component" value="Unassembled WGS sequence"/>
</dbReference>
<dbReference type="SMART" id="SM00421">
    <property type="entry name" value="HTH_LUXR"/>
    <property type="match status" value="1"/>
</dbReference>
<dbReference type="PRINTS" id="PR00038">
    <property type="entry name" value="HTHLUXR"/>
</dbReference>
<dbReference type="PROSITE" id="PS50043">
    <property type="entry name" value="HTH_LUXR_2"/>
    <property type="match status" value="1"/>
</dbReference>
<evidence type="ECO:0000259" key="4">
    <source>
        <dbReference type="PROSITE" id="PS50043"/>
    </source>
</evidence>
<dbReference type="RefSeq" id="WP_378561948.1">
    <property type="nucleotide sequence ID" value="NZ_JBHSDL010000014.1"/>
</dbReference>
<dbReference type="InterPro" id="IPR000792">
    <property type="entry name" value="Tscrpt_reg_LuxR_C"/>
</dbReference>
<dbReference type="PROSITE" id="PS00622">
    <property type="entry name" value="HTH_LUXR_1"/>
    <property type="match status" value="1"/>
</dbReference>
<evidence type="ECO:0000313" key="5">
    <source>
        <dbReference type="EMBL" id="MFC4375366.1"/>
    </source>
</evidence>
<keyword evidence="1" id="KW-0805">Transcription regulation</keyword>
<evidence type="ECO:0000256" key="2">
    <source>
        <dbReference type="ARBA" id="ARBA00023125"/>
    </source>
</evidence>
<keyword evidence="2" id="KW-0238">DNA-binding</keyword>
<evidence type="ECO:0000313" key="6">
    <source>
        <dbReference type="Proteomes" id="UP001595844"/>
    </source>
</evidence>
<dbReference type="CDD" id="cd06170">
    <property type="entry name" value="LuxR_C_like"/>
    <property type="match status" value="1"/>
</dbReference>
<comment type="caution">
    <text evidence="5">The sequence shown here is derived from an EMBL/GenBank/DDBJ whole genome shotgun (WGS) entry which is preliminary data.</text>
</comment>
<dbReference type="InterPro" id="IPR016032">
    <property type="entry name" value="Sig_transdc_resp-reg_C-effctor"/>
</dbReference>
<dbReference type="EMBL" id="JBHSDL010000014">
    <property type="protein sequence ID" value="MFC4375366.1"/>
    <property type="molecule type" value="Genomic_DNA"/>
</dbReference>
<feature type="domain" description="HTH luxR-type" evidence="4">
    <location>
        <begin position="142"/>
        <end position="207"/>
    </location>
</feature>
<keyword evidence="6" id="KW-1185">Reference proteome</keyword>
<dbReference type="PANTHER" id="PTHR44688:SF16">
    <property type="entry name" value="DNA-BINDING TRANSCRIPTIONAL ACTIVATOR DEVR_DOSR"/>
    <property type="match status" value="1"/>
</dbReference>
<accession>A0ABV8VH53</accession>
<gene>
    <name evidence="5" type="ORF">ACFO5K_14795</name>
</gene>